<sequence>MSASKVTEGSLTTCLPPSMSFLAQTMPPFDFGWDSTLPKNENGPVESPAQAASLDASELFKQQRYGLMYLFCYLPAEVGYRYRAHECAQESWAFRHVVYSLRLTSRSTKAVRAGAAKKNVDDMLEYGLRLSTGVGGLPRDAAKAMSIFKEVMTGKFPEGKRGLAASLAAFLAYFRNEKKYYATDATAAAADVIEAVELCHTSCQHGHYAFISVAVVVVFIVLLDIVLTGEMLNRPKIGYLFSLYYGFQAETGFQPWNSRYCAACGTRRRSFELQKCSGRCGLSSKPVYCDRHCQKADWKNHRKWCILPTAAEDELVKDLGLYSIIHLREPRLQV</sequence>
<evidence type="ECO:0000256" key="3">
    <source>
        <dbReference type="ARBA" id="ARBA00022833"/>
    </source>
</evidence>
<dbReference type="OrthoDB" id="432970at2759"/>
<dbReference type="AlphaFoldDB" id="A0A8S0WPD0"/>
<reference evidence="7 8" key="1">
    <citation type="submission" date="2020-01" db="EMBL/GenBank/DDBJ databases">
        <authorList>
            <person name="Gupta K D."/>
        </authorList>
    </citation>
    <scope>NUCLEOTIDE SEQUENCE [LARGE SCALE GENOMIC DNA]</scope>
</reference>
<dbReference type="GO" id="GO:0008270">
    <property type="term" value="F:zinc ion binding"/>
    <property type="evidence" value="ECO:0007669"/>
    <property type="project" value="UniProtKB-KW"/>
</dbReference>
<evidence type="ECO:0000313" key="8">
    <source>
        <dbReference type="Proteomes" id="UP000467700"/>
    </source>
</evidence>
<dbReference type="PROSITE" id="PS50865">
    <property type="entry name" value="ZF_MYND_2"/>
    <property type="match status" value="1"/>
</dbReference>
<keyword evidence="5" id="KW-0812">Transmembrane</keyword>
<dbReference type="EMBL" id="CACVBS010000035">
    <property type="protein sequence ID" value="CAA7262062.1"/>
    <property type="molecule type" value="Genomic_DNA"/>
</dbReference>
<organism evidence="7 8">
    <name type="scientific">Cyclocybe aegerita</name>
    <name type="common">Black poplar mushroom</name>
    <name type="synonym">Agrocybe aegerita</name>
    <dbReference type="NCBI Taxonomy" id="1973307"/>
    <lineage>
        <taxon>Eukaryota</taxon>
        <taxon>Fungi</taxon>
        <taxon>Dikarya</taxon>
        <taxon>Basidiomycota</taxon>
        <taxon>Agaricomycotina</taxon>
        <taxon>Agaricomycetes</taxon>
        <taxon>Agaricomycetidae</taxon>
        <taxon>Agaricales</taxon>
        <taxon>Agaricineae</taxon>
        <taxon>Bolbitiaceae</taxon>
        <taxon>Cyclocybe</taxon>
    </lineage>
</organism>
<evidence type="ECO:0000256" key="1">
    <source>
        <dbReference type="ARBA" id="ARBA00022723"/>
    </source>
</evidence>
<feature type="transmembrane region" description="Helical" evidence="5">
    <location>
        <begin position="208"/>
        <end position="227"/>
    </location>
</feature>
<feature type="domain" description="MYND-type" evidence="6">
    <location>
        <begin position="261"/>
        <end position="305"/>
    </location>
</feature>
<dbReference type="Gene3D" id="6.10.140.2220">
    <property type="match status" value="1"/>
</dbReference>
<dbReference type="SUPFAM" id="SSF144232">
    <property type="entry name" value="HIT/MYND zinc finger-like"/>
    <property type="match status" value="1"/>
</dbReference>
<keyword evidence="5" id="KW-0472">Membrane</keyword>
<evidence type="ECO:0000259" key="6">
    <source>
        <dbReference type="PROSITE" id="PS50865"/>
    </source>
</evidence>
<dbReference type="Pfam" id="PF01753">
    <property type="entry name" value="zf-MYND"/>
    <property type="match status" value="1"/>
</dbReference>
<dbReference type="Proteomes" id="UP000467700">
    <property type="component" value="Unassembled WGS sequence"/>
</dbReference>
<comment type="caution">
    <text evidence="7">The sequence shown here is derived from an EMBL/GenBank/DDBJ whole genome shotgun (WGS) entry which is preliminary data.</text>
</comment>
<evidence type="ECO:0000256" key="4">
    <source>
        <dbReference type="PROSITE-ProRule" id="PRU00134"/>
    </source>
</evidence>
<proteinExistence type="predicted"/>
<accession>A0A8S0WPD0</accession>
<evidence type="ECO:0000256" key="5">
    <source>
        <dbReference type="SAM" id="Phobius"/>
    </source>
</evidence>
<protein>
    <recommendedName>
        <fullName evidence="6">MYND-type domain-containing protein</fullName>
    </recommendedName>
</protein>
<keyword evidence="5" id="KW-1133">Transmembrane helix</keyword>
<gene>
    <name evidence="7" type="ORF">AAE3_LOCUS4240</name>
</gene>
<evidence type="ECO:0000256" key="2">
    <source>
        <dbReference type="ARBA" id="ARBA00022771"/>
    </source>
</evidence>
<evidence type="ECO:0000313" key="7">
    <source>
        <dbReference type="EMBL" id="CAA7262062.1"/>
    </source>
</evidence>
<keyword evidence="2 4" id="KW-0863">Zinc-finger</keyword>
<dbReference type="InterPro" id="IPR002893">
    <property type="entry name" value="Znf_MYND"/>
</dbReference>
<name>A0A8S0WPD0_CYCAE</name>
<keyword evidence="1" id="KW-0479">Metal-binding</keyword>
<keyword evidence="3" id="KW-0862">Zinc</keyword>
<keyword evidence="8" id="KW-1185">Reference proteome</keyword>